<organism evidence="2 3">
    <name type="scientific">Conoideocrella luteorostrata</name>
    <dbReference type="NCBI Taxonomy" id="1105319"/>
    <lineage>
        <taxon>Eukaryota</taxon>
        <taxon>Fungi</taxon>
        <taxon>Dikarya</taxon>
        <taxon>Ascomycota</taxon>
        <taxon>Pezizomycotina</taxon>
        <taxon>Sordariomycetes</taxon>
        <taxon>Hypocreomycetidae</taxon>
        <taxon>Hypocreales</taxon>
        <taxon>Clavicipitaceae</taxon>
        <taxon>Conoideocrella</taxon>
    </lineage>
</organism>
<dbReference type="InterPro" id="IPR021765">
    <property type="entry name" value="UstYa-like"/>
</dbReference>
<dbReference type="PANTHER" id="PTHR33365">
    <property type="entry name" value="YALI0B05434P"/>
    <property type="match status" value="1"/>
</dbReference>
<accession>A0AAJ0CV26</accession>
<comment type="caution">
    <text evidence="2">The sequence shown here is derived from an EMBL/GenBank/DDBJ whole genome shotgun (WGS) entry which is preliminary data.</text>
</comment>
<evidence type="ECO:0000256" key="1">
    <source>
        <dbReference type="ARBA" id="ARBA00035112"/>
    </source>
</evidence>
<dbReference type="Pfam" id="PF11807">
    <property type="entry name" value="UstYa"/>
    <property type="match status" value="1"/>
</dbReference>
<name>A0AAJ0CV26_9HYPO</name>
<reference evidence="2" key="1">
    <citation type="submission" date="2023-06" db="EMBL/GenBank/DDBJ databases">
        <title>Conoideocrella luteorostrata (Hypocreales: Clavicipitaceae), a potential biocontrol fungus for elongate hemlock scale in United States Christmas tree production areas.</title>
        <authorList>
            <person name="Barrett H."/>
            <person name="Lovett B."/>
            <person name="Macias A.M."/>
            <person name="Stajich J.E."/>
            <person name="Kasson M.T."/>
        </authorList>
    </citation>
    <scope>NUCLEOTIDE SEQUENCE</scope>
    <source>
        <strain evidence="2">ARSEF 14590</strain>
    </source>
</reference>
<dbReference type="AlphaFoldDB" id="A0AAJ0CV26"/>
<dbReference type="PANTHER" id="PTHR33365:SF13">
    <property type="entry name" value="TAT PATHWAY SIGNAL SEQUENCE"/>
    <property type="match status" value="1"/>
</dbReference>
<sequence length="153" mass="17592">MWDYKNMSANIAGASYRDESWEDMIIHHGIVTVSEEWAARQGLSVSAATPDSLGDMVYQLDGFHSMHCLYIVREHVLGAINGNHTHHIHHCLDYIRKTLMCNMDVTLSALDEKDLFNAESNYGVHECRDYEAITKWAKANEWKELPEWLATHD</sequence>
<evidence type="ECO:0000313" key="2">
    <source>
        <dbReference type="EMBL" id="KAK2603725.1"/>
    </source>
</evidence>
<keyword evidence="3" id="KW-1185">Reference proteome</keyword>
<protein>
    <submittedName>
        <fullName evidence="2">Uncharacterized protein</fullName>
    </submittedName>
</protein>
<comment type="similarity">
    <text evidence="1">Belongs to the ustYa family.</text>
</comment>
<proteinExistence type="inferred from homology"/>
<dbReference type="GO" id="GO:0043386">
    <property type="term" value="P:mycotoxin biosynthetic process"/>
    <property type="evidence" value="ECO:0007669"/>
    <property type="project" value="InterPro"/>
</dbReference>
<dbReference type="Proteomes" id="UP001251528">
    <property type="component" value="Unassembled WGS sequence"/>
</dbReference>
<evidence type="ECO:0000313" key="3">
    <source>
        <dbReference type="Proteomes" id="UP001251528"/>
    </source>
</evidence>
<gene>
    <name evidence="2" type="ORF">QQS21_004101</name>
</gene>
<dbReference type="EMBL" id="JASWJB010000058">
    <property type="protein sequence ID" value="KAK2603725.1"/>
    <property type="molecule type" value="Genomic_DNA"/>
</dbReference>